<dbReference type="SUPFAM" id="SSF56436">
    <property type="entry name" value="C-type lectin-like"/>
    <property type="match status" value="1"/>
</dbReference>
<dbReference type="InterPro" id="IPR016187">
    <property type="entry name" value="CTDL_fold"/>
</dbReference>
<evidence type="ECO:0000313" key="4">
    <source>
        <dbReference type="Proteomes" id="UP001152747"/>
    </source>
</evidence>
<dbReference type="SMART" id="SM00034">
    <property type="entry name" value="CLECT"/>
    <property type="match status" value="1"/>
</dbReference>
<comment type="caution">
    <text evidence="3">The sequence shown here is derived from an EMBL/GenBank/DDBJ whole genome shotgun (WGS) entry which is preliminary data.</text>
</comment>
<dbReference type="PANTHER" id="PTHR23124">
    <property type="entry name" value="C-TYPE LECTIN DOMAIN-CONTAINING PROTEIN-RELATED-RELATED"/>
    <property type="match status" value="1"/>
</dbReference>
<evidence type="ECO:0000313" key="3">
    <source>
        <dbReference type="EMBL" id="CAI5440331.1"/>
    </source>
</evidence>
<feature type="domain" description="C-type lectin" evidence="2">
    <location>
        <begin position="29"/>
        <end position="182"/>
    </location>
</feature>
<protein>
    <recommendedName>
        <fullName evidence="2">C-type lectin domain-containing protein</fullName>
    </recommendedName>
</protein>
<evidence type="ECO:0000256" key="1">
    <source>
        <dbReference type="SAM" id="SignalP"/>
    </source>
</evidence>
<name>A0A9P1IA00_9PELO</name>
<dbReference type="CDD" id="cd00037">
    <property type="entry name" value="CLECT"/>
    <property type="match status" value="1"/>
</dbReference>
<evidence type="ECO:0000259" key="2">
    <source>
        <dbReference type="SMART" id="SM00034"/>
    </source>
</evidence>
<dbReference type="Gene3D" id="3.10.100.10">
    <property type="entry name" value="Mannose-Binding Protein A, subunit A"/>
    <property type="match status" value="1"/>
</dbReference>
<dbReference type="Proteomes" id="UP001152747">
    <property type="component" value="Unassembled WGS sequence"/>
</dbReference>
<feature type="chain" id="PRO_5040221395" description="C-type lectin domain-containing protein" evidence="1">
    <location>
        <begin position="21"/>
        <end position="187"/>
    </location>
</feature>
<dbReference type="InterPro" id="IPR001304">
    <property type="entry name" value="C-type_lectin-like"/>
</dbReference>
<accession>A0A9P1IA00</accession>
<sequence length="187" mass="20680">MMILKVLIFFTFLQFPLVDSCYVRLKGTCEDGWTYYERKTTGWCMKVFVEGLMAKTTAESYCDENGAVLSSIDDLAMQNVILSLISAQNAKLTWLGAKLKSECRCGEALCADPNNECGPKGYYWTDGYTTSNDYIKNNLNVTSSITDGQIVWLTKEGLIISHLGELDISAILNASMDSVICGRSASN</sequence>
<dbReference type="AlphaFoldDB" id="A0A9P1IA00"/>
<feature type="signal peptide" evidence="1">
    <location>
        <begin position="1"/>
        <end position="20"/>
    </location>
</feature>
<dbReference type="EMBL" id="CANHGI010000001">
    <property type="protein sequence ID" value="CAI5440331.1"/>
    <property type="molecule type" value="Genomic_DNA"/>
</dbReference>
<keyword evidence="4" id="KW-1185">Reference proteome</keyword>
<reference evidence="3" key="1">
    <citation type="submission" date="2022-11" db="EMBL/GenBank/DDBJ databases">
        <authorList>
            <person name="Kikuchi T."/>
        </authorList>
    </citation>
    <scope>NUCLEOTIDE SEQUENCE</scope>
    <source>
        <strain evidence="3">PS1010</strain>
    </source>
</reference>
<organism evidence="3 4">
    <name type="scientific">Caenorhabditis angaria</name>
    <dbReference type="NCBI Taxonomy" id="860376"/>
    <lineage>
        <taxon>Eukaryota</taxon>
        <taxon>Metazoa</taxon>
        <taxon>Ecdysozoa</taxon>
        <taxon>Nematoda</taxon>
        <taxon>Chromadorea</taxon>
        <taxon>Rhabditida</taxon>
        <taxon>Rhabditina</taxon>
        <taxon>Rhabditomorpha</taxon>
        <taxon>Rhabditoidea</taxon>
        <taxon>Rhabditidae</taxon>
        <taxon>Peloderinae</taxon>
        <taxon>Caenorhabditis</taxon>
    </lineage>
</organism>
<gene>
    <name evidence="3" type="ORF">CAMP_LOCUS2968</name>
</gene>
<dbReference type="InterPro" id="IPR016186">
    <property type="entry name" value="C-type_lectin-like/link_sf"/>
</dbReference>
<keyword evidence="1" id="KW-0732">Signal</keyword>
<proteinExistence type="predicted"/>